<evidence type="ECO:0000313" key="8">
    <source>
        <dbReference type="EMBL" id="MBP2031672.1"/>
    </source>
</evidence>
<protein>
    <recommendedName>
        <fullName evidence="5">tRNA pseudouridine synthase B</fullName>
        <ecNumber evidence="5">5.4.99.25</ecNumber>
    </recommendedName>
    <alternativeName>
        <fullName evidence="5">tRNA pseudouridine(55) synthase</fullName>
        <shortName evidence="5">Psi55 synthase</shortName>
    </alternativeName>
    <alternativeName>
        <fullName evidence="5">tRNA pseudouridylate synthase</fullName>
    </alternativeName>
    <alternativeName>
        <fullName evidence="5">tRNA-uridine isomerase</fullName>
    </alternativeName>
</protein>
<evidence type="ECO:0000256" key="1">
    <source>
        <dbReference type="ARBA" id="ARBA00000385"/>
    </source>
</evidence>
<evidence type="ECO:0000256" key="4">
    <source>
        <dbReference type="ARBA" id="ARBA00023235"/>
    </source>
</evidence>
<dbReference type="Proteomes" id="UP001519307">
    <property type="component" value="Unassembled WGS sequence"/>
</dbReference>
<feature type="active site" description="Nucleophile" evidence="5">
    <location>
        <position position="38"/>
    </location>
</feature>
<dbReference type="CDD" id="cd02573">
    <property type="entry name" value="PseudoU_synth_EcTruB"/>
    <property type="match status" value="1"/>
</dbReference>
<dbReference type="Pfam" id="PF16198">
    <property type="entry name" value="TruB_C_2"/>
    <property type="match status" value="1"/>
</dbReference>
<keyword evidence="3 5" id="KW-0819">tRNA processing</keyword>
<name>A0ABS4KNQ3_9CLOT</name>
<gene>
    <name evidence="5" type="primary">truB</name>
    <name evidence="8" type="ORF">J2Z42_000337</name>
</gene>
<dbReference type="InterPro" id="IPR014780">
    <property type="entry name" value="tRNA_psdUridine_synth_TruB"/>
</dbReference>
<comment type="function">
    <text evidence="5">Responsible for synthesis of pseudouridine from uracil-55 in the psi GC loop of transfer RNAs.</text>
</comment>
<comment type="caution">
    <text evidence="8">The sequence shown here is derived from an EMBL/GenBank/DDBJ whole genome shotgun (WGS) entry which is preliminary data.</text>
</comment>
<sequence length="293" mass="33054">MDGILNINKPVGITSFDAVRKVRSILKIKRVGHTGTLDPGASGVLPICIGGATKFVDYIMEGKKTYIAELRLGITTDTYDKYGKVVSESPVELDKEQIINVIMNFVGDIEQIPPMYSAIKVNGKRLYELARKGIEVERKSRSITIYSIDILNFNLPYIKLKIQCSKGTYIRSLCYDIGKKLGCGGTMWSLERTHTGEFDISDSIPVLELSTEKIFNNLTPVDRALNKYPPVYIEDNFKKKILNGVIIKDNDFLNSINEDRLYRVYVDKNKFIGIGINKKNIGFKITKLLIRGK</sequence>
<proteinExistence type="inferred from homology"/>
<evidence type="ECO:0000256" key="3">
    <source>
        <dbReference type="ARBA" id="ARBA00022694"/>
    </source>
</evidence>
<reference evidence="8 9" key="1">
    <citation type="submission" date="2021-03" db="EMBL/GenBank/DDBJ databases">
        <title>Genomic Encyclopedia of Type Strains, Phase IV (KMG-IV): sequencing the most valuable type-strain genomes for metagenomic binning, comparative biology and taxonomic classification.</title>
        <authorList>
            <person name="Goeker M."/>
        </authorList>
    </citation>
    <scope>NUCLEOTIDE SEQUENCE [LARGE SCALE GENOMIC DNA]</scope>
    <source>
        <strain evidence="8 9">DSM 28783</strain>
    </source>
</reference>
<dbReference type="NCBIfam" id="TIGR00431">
    <property type="entry name" value="TruB"/>
    <property type="match status" value="1"/>
</dbReference>
<keyword evidence="4 5" id="KW-0413">Isomerase</keyword>
<comment type="catalytic activity">
    <reaction evidence="1 5">
        <text>uridine(55) in tRNA = pseudouridine(55) in tRNA</text>
        <dbReference type="Rhea" id="RHEA:42532"/>
        <dbReference type="Rhea" id="RHEA-COMP:10101"/>
        <dbReference type="Rhea" id="RHEA-COMP:10102"/>
        <dbReference type="ChEBI" id="CHEBI:65314"/>
        <dbReference type="ChEBI" id="CHEBI:65315"/>
        <dbReference type="EC" id="5.4.99.25"/>
    </reaction>
</comment>
<comment type="similarity">
    <text evidence="2 5">Belongs to the pseudouridine synthase TruB family. Type 1 subfamily.</text>
</comment>
<dbReference type="SUPFAM" id="SSF55120">
    <property type="entry name" value="Pseudouridine synthase"/>
    <property type="match status" value="1"/>
</dbReference>
<evidence type="ECO:0000259" key="7">
    <source>
        <dbReference type="Pfam" id="PF16198"/>
    </source>
</evidence>
<dbReference type="PANTHER" id="PTHR13767">
    <property type="entry name" value="TRNA-PSEUDOURIDINE SYNTHASE"/>
    <property type="match status" value="1"/>
</dbReference>
<evidence type="ECO:0000313" key="9">
    <source>
        <dbReference type="Proteomes" id="UP001519307"/>
    </source>
</evidence>
<dbReference type="GO" id="GO:0160148">
    <property type="term" value="F:tRNA pseudouridine(55) synthase activity"/>
    <property type="evidence" value="ECO:0007669"/>
    <property type="project" value="UniProtKB-EC"/>
</dbReference>
<dbReference type="RefSeq" id="WP_209700618.1">
    <property type="nucleotide sequence ID" value="NZ_JAGGLM010000001.1"/>
</dbReference>
<dbReference type="InterPro" id="IPR020103">
    <property type="entry name" value="PsdUridine_synth_cat_dom_sf"/>
</dbReference>
<evidence type="ECO:0000256" key="5">
    <source>
        <dbReference type="HAMAP-Rule" id="MF_01080"/>
    </source>
</evidence>
<accession>A0ABS4KNQ3</accession>
<feature type="domain" description="Pseudouridine synthase II N-terminal" evidence="6">
    <location>
        <begin position="23"/>
        <end position="170"/>
    </location>
</feature>
<dbReference type="InterPro" id="IPR002501">
    <property type="entry name" value="PsdUridine_synth_N"/>
</dbReference>
<dbReference type="Pfam" id="PF01509">
    <property type="entry name" value="TruB_N"/>
    <property type="match status" value="1"/>
</dbReference>
<dbReference type="Gene3D" id="3.30.2350.10">
    <property type="entry name" value="Pseudouridine synthase"/>
    <property type="match status" value="1"/>
</dbReference>
<dbReference type="HAMAP" id="MF_01080">
    <property type="entry name" value="TruB_bact"/>
    <property type="match status" value="1"/>
</dbReference>
<dbReference type="EMBL" id="JAGGLM010000001">
    <property type="protein sequence ID" value="MBP2031672.1"/>
    <property type="molecule type" value="Genomic_DNA"/>
</dbReference>
<evidence type="ECO:0000259" key="6">
    <source>
        <dbReference type="Pfam" id="PF01509"/>
    </source>
</evidence>
<feature type="domain" description="tRNA pseudouridylate synthase B C-terminal" evidence="7">
    <location>
        <begin position="171"/>
        <end position="218"/>
    </location>
</feature>
<dbReference type="EC" id="5.4.99.25" evidence="5"/>
<evidence type="ECO:0000256" key="2">
    <source>
        <dbReference type="ARBA" id="ARBA00005642"/>
    </source>
</evidence>
<dbReference type="PANTHER" id="PTHR13767:SF2">
    <property type="entry name" value="PSEUDOURIDYLATE SYNTHASE TRUB1"/>
    <property type="match status" value="1"/>
</dbReference>
<keyword evidence="9" id="KW-1185">Reference proteome</keyword>
<dbReference type="InterPro" id="IPR032819">
    <property type="entry name" value="TruB_C"/>
</dbReference>
<organism evidence="8 9">
    <name type="scientific">Clostridium algifaecis</name>
    <dbReference type="NCBI Taxonomy" id="1472040"/>
    <lineage>
        <taxon>Bacteria</taxon>
        <taxon>Bacillati</taxon>
        <taxon>Bacillota</taxon>
        <taxon>Clostridia</taxon>
        <taxon>Eubacteriales</taxon>
        <taxon>Clostridiaceae</taxon>
        <taxon>Clostridium</taxon>
    </lineage>
</organism>